<dbReference type="SUPFAM" id="SSF53850">
    <property type="entry name" value="Periplasmic binding protein-like II"/>
    <property type="match status" value="1"/>
</dbReference>
<dbReference type="RefSeq" id="WP_379271821.1">
    <property type="nucleotide sequence ID" value="NZ_JBHUGT010000046.1"/>
</dbReference>
<dbReference type="PANTHER" id="PTHR43649">
    <property type="entry name" value="ARABINOSE-BINDING PROTEIN-RELATED"/>
    <property type="match status" value="1"/>
</dbReference>
<reference evidence="3" key="1">
    <citation type="journal article" date="2019" name="Int. J. Syst. Evol. Microbiol.">
        <title>The Global Catalogue of Microorganisms (GCM) 10K type strain sequencing project: providing services to taxonomists for standard genome sequencing and annotation.</title>
        <authorList>
            <consortium name="The Broad Institute Genomics Platform"/>
            <consortium name="The Broad Institute Genome Sequencing Center for Infectious Disease"/>
            <person name="Wu L."/>
            <person name="Ma J."/>
        </authorList>
    </citation>
    <scope>NUCLEOTIDE SEQUENCE [LARGE SCALE GENOMIC DNA]</scope>
    <source>
        <strain evidence="3">TISTR 1827</strain>
    </source>
</reference>
<dbReference type="Gene3D" id="3.40.190.10">
    <property type="entry name" value="Periplasmic binding protein-like II"/>
    <property type="match status" value="2"/>
</dbReference>
<organism evidence="2 3">
    <name type="scientific">Paenibacillus thailandensis</name>
    <dbReference type="NCBI Taxonomy" id="393250"/>
    <lineage>
        <taxon>Bacteria</taxon>
        <taxon>Bacillati</taxon>
        <taxon>Bacillota</taxon>
        <taxon>Bacilli</taxon>
        <taxon>Bacillales</taxon>
        <taxon>Paenibacillaceae</taxon>
        <taxon>Paenibacillus</taxon>
    </lineage>
</organism>
<evidence type="ECO:0000313" key="2">
    <source>
        <dbReference type="EMBL" id="MFD2660357.1"/>
    </source>
</evidence>
<gene>
    <name evidence="2" type="ORF">ACFSW5_08725</name>
</gene>
<dbReference type="InterPro" id="IPR006059">
    <property type="entry name" value="SBP"/>
</dbReference>
<proteinExistence type="predicted"/>
<name>A0ABW5QVH7_9BACL</name>
<feature type="chain" id="PRO_5045458782" evidence="1">
    <location>
        <begin position="21"/>
        <end position="539"/>
    </location>
</feature>
<feature type="signal peptide" evidence="1">
    <location>
        <begin position="1"/>
        <end position="20"/>
    </location>
</feature>
<keyword evidence="3" id="KW-1185">Reference proteome</keyword>
<accession>A0ABW5QVH7</accession>
<dbReference type="EMBL" id="JBHUMY010000007">
    <property type="protein sequence ID" value="MFD2660357.1"/>
    <property type="molecule type" value="Genomic_DNA"/>
</dbReference>
<dbReference type="PROSITE" id="PS51257">
    <property type="entry name" value="PROKAR_LIPOPROTEIN"/>
    <property type="match status" value="1"/>
</dbReference>
<dbReference type="InterPro" id="IPR050490">
    <property type="entry name" value="Bact_solute-bd_prot1"/>
</dbReference>
<sequence length="539" mass="59022">MRKKVIGFTSLLVVAATVMTACSGNSGGGGGNAEGGASGDAAGSGQKVKLTAIMTKHPLTKPLAEMEWLQKVEDAAGVDIEWQEITADWGQKKGTMLASGDVPDLFIGPNVITDADFAQFQGLFQDLSGMLDQAPNVQKMFEEKPDTKIIATQPDGKIYGLPKYQRFWPSSASRLYINQKWLDNLGLGVPTTWDELYDVLVAFKEKDANGNGDPNDEIPMDWPGGIGGYFNAAYLLGGTGMTLTDGSAQGYFVEDGQVKNFLTDERYKQLVMFLNKLYKAGLINPEVFTHDYTKYQSVARGEGDVAKVGFTLGWVASDRFGAQLAPQYTSMTPPKATPESGISWSYDYNSLNYGVNHIVMSAKSKNKEAAMRFINELYAPEVGMQVLFGSLGPNIKDNGDGSYSVLPPADPSMDPGTWKWTSTMADNGAFYIPDSLKLTLGTDMQEVIEQSKPIEAIKIDTENDVLPATFMKYSTADNSTMALNNTNVMNLANTNFAKWVTKGGIEAEWDAYVKESDKAGLKQNLEIMQKYYDEYKKNK</sequence>
<keyword evidence="1" id="KW-0732">Signal</keyword>
<dbReference type="Proteomes" id="UP001597493">
    <property type="component" value="Unassembled WGS sequence"/>
</dbReference>
<protein>
    <submittedName>
        <fullName evidence="2">ABC transporter substrate-binding protein</fullName>
    </submittedName>
</protein>
<evidence type="ECO:0000256" key="1">
    <source>
        <dbReference type="SAM" id="SignalP"/>
    </source>
</evidence>
<evidence type="ECO:0000313" key="3">
    <source>
        <dbReference type="Proteomes" id="UP001597493"/>
    </source>
</evidence>
<dbReference type="CDD" id="cd13581">
    <property type="entry name" value="PBP2_AlgQ_like_2"/>
    <property type="match status" value="1"/>
</dbReference>
<comment type="caution">
    <text evidence="2">The sequence shown here is derived from an EMBL/GenBank/DDBJ whole genome shotgun (WGS) entry which is preliminary data.</text>
</comment>
<dbReference type="Pfam" id="PF01547">
    <property type="entry name" value="SBP_bac_1"/>
    <property type="match status" value="1"/>
</dbReference>
<dbReference type="PANTHER" id="PTHR43649:SF17">
    <property type="entry name" value="ABC TRANSPORTER SOLUTE BINDING PROTEIN-SUGAR TRANSPORT"/>
    <property type="match status" value="1"/>
</dbReference>